<reference evidence="2" key="3">
    <citation type="submission" date="2025-09" db="UniProtKB">
        <authorList>
            <consortium name="Ensembl"/>
        </authorList>
    </citation>
    <scope>IDENTIFICATION</scope>
</reference>
<sequence length="78" mass="8750">MGALSSRQNAGEEEVDSLPSHAIYRYPPKSGKPFKGREREGGRLEEAQCDCGRENSDLHTVTYWDFRGCQELPLVSCC</sequence>
<reference evidence="2" key="2">
    <citation type="submission" date="2025-08" db="UniProtKB">
        <authorList>
            <consortium name="Ensembl"/>
        </authorList>
    </citation>
    <scope>IDENTIFICATION</scope>
</reference>
<evidence type="ECO:0000313" key="3">
    <source>
        <dbReference type="Proteomes" id="UP000001646"/>
    </source>
</evidence>
<dbReference type="AlphaFoldDB" id="A0A803T4H0"/>
<evidence type="ECO:0000313" key="2">
    <source>
        <dbReference type="Ensembl" id="ENSACAP00000030110.1"/>
    </source>
</evidence>
<name>A0A803T4H0_ANOCA</name>
<dbReference type="GeneTree" id="ENSGT01040000244498"/>
<proteinExistence type="predicted"/>
<feature type="region of interest" description="Disordered" evidence="1">
    <location>
        <begin position="1"/>
        <end position="41"/>
    </location>
</feature>
<dbReference type="Proteomes" id="UP000001646">
    <property type="component" value="Chromosome 2"/>
</dbReference>
<reference evidence="2 3" key="1">
    <citation type="submission" date="2009-12" db="EMBL/GenBank/DDBJ databases">
        <title>The Genome Sequence of Anolis carolinensis (Green Anole Lizard).</title>
        <authorList>
            <consortium name="The Genome Sequencing Platform"/>
            <person name="Di Palma F."/>
            <person name="Alfoldi J."/>
            <person name="Heiman D."/>
            <person name="Young S."/>
            <person name="Grabherr M."/>
            <person name="Johnson J."/>
            <person name="Lander E.S."/>
            <person name="Lindblad-Toh K."/>
        </authorList>
    </citation>
    <scope>NUCLEOTIDE SEQUENCE [LARGE SCALE GENOMIC DNA]</scope>
    <source>
        <strain evidence="2 3">JBL SC #1</strain>
    </source>
</reference>
<protein>
    <submittedName>
        <fullName evidence="2">Uncharacterized protein</fullName>
    </submittedName>
</protein>
<keyword evidence="3" id="KW-1185">Reference proteome</keyword>
<dbReference type="Ensembl" id="ENSACAT00000058798.1">
    <property type="protein sequence ID" value="ENSACAP00000030110.1"/>
    <property type="gene ID" value="ENSACAG00000038329.1"/>
</dbReference>
<dbReference type="InParanoid" id="A0A803T4H0"/>
<evidence type="ECO:0000256" key="1">
    <source>
        <dbReference type="SAM" id="MobiDB-lite"/>
    </source>
</evidence>
<organism evidence="2 3">
    <name type="scientific">Anolis carolinensis</name>
    <name type="common">Green anole</name>
    <name type="synonym">American chameleon</name>
    <dbReference type="NCBI Taxonomy" id="28377"/>
    <lineage>
        <taxon>Eukaryota</taxon>
        <taxon>Metazoa</taxon>
        <taxon>Chordata</taxon>
        <taxon>Craniata</taxon>
        <taxon>Vertebrata</taxon>
        <taxon>Euteleostomi</taxon>
        <taxon>Lepidosauria</taxon>
        <taxon>Squamata</taxon>
        <taxon>Bifurcata</taxon>
        <taxon>Unidentata</taxon>
        <taxon>Episquamata</taxon>
        <taxon>Toxicofera</taxon>
        <taxon>Iguania</taxon>
        <taxon>Dactyloidae</taxon>
        <taxon>Anolis</taxon>
    </lineage>
</organism>
<accession>A0A803T4H0</accession>